<keyword evidence="2" id="KW-0472">Membrane</keyword>
<evidence type="ECO:0000313" key="3">
    <source>
        <dbReference type="EMBL" id="CAB4336711.1"/>
    </source>
</evidence>
<organism evidence="3">
    <name type="scientific">freshwater metagenome</name>
    <dbReference type="NCBI Taxonomy" id="449393"/>
    <lineage>
        <taxon>unclassified sequences</taxon>
        <taxon>metagenomes</taxon>
        <taxon>ecological metagenomes</taxon>
    </lineage>
</organism>
<dbReference type="EMBL" id="CAESAO010000011">
    <property type="protein sequence ID" value="CAB4336711.1"/>
    <property type="molecule type" value="Genomic_DNA"/>
</dbReference>
<accession>A0A6J5Z255</accession>
<gene>
    <name evidence="3" type="ORF">UFOPK3522_00240</name>
</gene>
<evidence type="ECO:0000256" key="2">
    <source>
        <dbReference type="SAM" id="Phobius"/>
    </source>
</evidence>
<proteinExistence type="predicted"/>
<reference evidence="3" key="1">
    <citation type="submission" date="2020-05" db="EMBL/GenBank/DDBJ databases">
        <authorList>
            <person name="Chiriac C."/>
            <person name="Salcher M."/>
            <person name="Ghai R."/>
            <person name="Kavagutti S V."/>
        </authorList>
    </citation>
    <scope>NUCLEOTIDE SEQUENCE</scope>
</reference>
<dbReference type="AlphaFoldDB" id="A0A6J5Z255"/>
<protein>
    <submittedName>
        <fullName evidence="3">Unannotated protein</fullName>
    </submittedName>
</protein>
<evidence type="ECO:0000256" key="1">
    <source>
        <dbReference type="SAM" id="MobiDB-lite"/>
    </source>
</evidence>
<sequence length="264" mass="25666">MAAEPVKKASPDFAKRLTQKVGPLPVWAWAASILVIAYAYSRNRSSKQAAASTGSTSPTAADQMSGLTSDGGLMGSGAAGAGAGFGSGMANPNAPLPYDSSIPYDFNPWSYQNGTTTATGTTNVPATATGTTGPTDNGGYVATSSGTAAFTQPGPGGIPLQVYGTVAPTTAQTAATGTPGSALSGPPAPAILSAVPNGATSVKVLPSGAVTYVTGSGATVEKAPGMTPYVIKAAPAAAAPKPAPKPASAAIPNQASSALRKIGI</sequence>
<feature type="transmembrane region" description="Helical" evidence="2">
    <location>
        <begin position="21"/>
        <end position="40"/>
    </location>
</feature>
<feature type="compositionally biased region" description="Low complexity" evidence="1">
    <location>
        <begin position="237"/>
        <end position="250"/>
    </location>
</feature>
<keyword evidence="2" id="KW-1133">Transmembrane helix</keyword>
<feature type="region of interest" description="Disordered" evidence="1">
    <location>
        <begin position="237"/>
        <end position="264"/>
    </location>
</feature>
<name>A0A6J5Z255_9ZZZZ</name>
<keyword evidence="2" id="KW-0812">Transmembrane</keyword>